<dbReference type="Gramene" id="rna-AYBTSS11_LOCUS18405">
    <property type="protein sequence ID" value="CAJ1960832.1"/>
    <property type="gene ID" value="gene-AYBTSS11_LOCUS18405"/>
</dbReference>
<organism evidence="1 2">
    <name type="scientific">Sphenostylis stenocarpa</name>
    <dbReference type="NCBI Taxonomy" id="92480"/>
    <lineage>
        <taxon>Eukaryota</taxon>
        <taxon>Viridiplantae</taxon>
        <taxon>Streptophyta</taxon>
        <taxon>Embryophyta</taxon>
        <taxon>Tracheophyta</taxon>
        <taxon>Spermatophyta</taxon>
        <taxon>Magnoliopsida</taxon>
        <taxon>eudicotyledons</taxon>
        <taxon>Gunneridae</taxon>
        <taxon>Pentapetalae</taxon>
        <taxon>rosids</taxon>
        <taxon>fabids</taxon>
        <taxon>Fabales</taxon>
        <taxon>Fabaceae</taxon>
        <taxon>Papilionoideae</taxon>
        <taxon>50 kb inversion clade</taxon>
        <taxon>NPAAA clade</taxon>
        <taxon>indigoferoid/millettioid clade</taxon>
        <taxon>Phaseoleae</taxon>
        <taxon>Sphenostylis</taxon>
    </lineage>
</organism>
<dbReference type="EMBL" id="OY731403">
    <property type="protein sequence ID" value="CAJ1960832.1"/>
    <property type="molecule type" value="Genomic_DNA"/>
</dbReference>
<evidence type="ECO:0000313" key="2">
    <source>
        <dbReference type="Proteomes" id="UP001189624"/>
    </source>
</evidence>
<dbReference type="AlphaFoldDB" id="A0AA86SVI1"/>
<evidence type="ECO:0000313" key="1">
    <source>
        <dbReference type="EMBL" id="CAJ1960832.1"/>
    </source>
</evidence>
<accession>A0AA86SVI1</accession>
<gene>
    <name evidence="1" type="ORF">AYBTSS11_LOCUS18405</name>
</gene>
<sequence length="233" mass="26374">MHIIAAIGSEIRIGVNRVTNPGGWMTPSPLDRKTKANEAEPRWRDRLVLTRVSPITKLEFLTSLCLVRQSPMDPEWSNWGDAEATRVGLVRYDIKRSRIESKAQKGSEGSVPPMQCGMARSYRIDEDPTAVHSKKLASSIGMKGGNVLEKELRVKKKLLQKPQLVFFKQKKASQFLLLSGLKEPQRLATKRRNSQLSVNSPYTRPKLNINKRKKNKMTLAKREELALSLSERG</sequence>
<keyword evidence="2" id="KW-1185">Reference proteome</keyword>
<protein>
    <submittedName>
        <fullName evidence="1">Uncharacterized protein</fullName>
    </submittedName>
</protein>
<name>A0AA86SVI1_9FABA</name>
<proteinExistence type="predicted"/>
<reference evidence="1" key="1">
    <citation type="submission" date="2023-10" db="EMBL/GenBank/DDBJ databases">
        <authorList>
            <person name="Domelevo Entfellner J.-B."/>
        </authorList>
    </citation>
    <scope>NUCLEOTIDE SEQUENCE</scope>
</reference>
<dbReference type="Proteomes" id="UP001189624">
    <property type="component" value="Chromosome 6"/>
</dbReference>